<proteinExistence type="predicted"/>
<name>A0A328U8Q3_9FIRM</name>
<accession>A0A328U8Q3</accession>
<evidence type="ECO:0008006" key="4">
    <source>
        <dbReference type="Google" id="ProtNLM"/>
    </source>
</evidence>
<evidence type="ECO:0000313" key="3">
    <source>
        <dbReference type="Proteomes" id="UP000249377"/>
    </source>
</evidence>
<evidence type="ECO:0000313" key="2">
    <source>
        <dbReference type="EMBL" id="RAQ22010.1"/>
    </source>
</evidence>
<dbReference type="AlphaFoldDB" id="A0A328U8Q3"/>
<evidence type="ECO:0000256" key="1">
    <source>
        <dbReference type="SAM" id="SignalP"/>
    </source>
</evidence>
<protein>
    <recommendedName>
        <fullName evidence="4">DUF306 domain-containing protein</fullName>
    </recommendedName>
</protein>
<organism evidence="2 3">
    <name type="scientific">Hydrogeniiclostridium mannosilyticum</name>
    <dbReference type="NCBI Taxonomy" id="2764322"/>
    <lineage>
        <taxon>Bacteria</taxon>
        <taxon>Bacillati</taxon>
        <taxon>Bacillota</taxon>
        <taxon>Clostridia</taxon>
        <taxon>Eubacteriales</taxon>
        <taxon>Acutalibacteraceae</taxon>
        <taxon>Hydrogeniiclostridium</taxon>
    </lineage>
</organism>
<feature type="signal peptide" evidence="1">
    <location>
        <begin position="1"/>
        <end position="18"/>
    </location>
</feature>
<comment type="caution">
    <text evidence="2">The sequence shown here is derived from an EMBL/GenBank/DDBJ whole genome shotgun (WGS) entry which is preliminary data.</text>
</comment>
<keyword evidence="1" id="KW-0732">Signal</keyword>
<feature type="chain" id="PRO_5039626022" description="DUF306 domain-containing protein" evidence="1">
    <location>
        <begin position="19"/>
        <end position="160"/>
    </location>
</feature>
<gene>
    <name evidence="2" type="ORF">DPQ25_13740</name>
</gene>
<sequence>MKRFFAVFMMFCLWPACCGCSVPPQQSAPPSFEFSAQVHVMSGEEDFNCAFSRSAPGIASCQTGGISFYWEEDGFRVSSSDLSVKRSSCSLPETSSIRLLQQLLDQAAAQDLEKVSGREWRGDYEDKAFSVFLDEETGRLQKIEVPAYSLTVEFLEFTAE</sequence>
<dbReference type="EMBL" id="QLYR01000017">
    <property type="protein sequence ID" value="RAQ22010.1"/>
    <property type="molecule type" value="Genomic_DNA"/>
</dbReference>
<keyword evidence="3" id="KW-1185">Reference proteome</keyword>
<reference evidence="2 3" key="1">
    <citation type="submission" date="2018-06" db="EMBL/GenBank/DDBJ databases">
        <title>Noncontiguous genome sequence of Ruminococcaceae bacterium ASD2818.</title>
        <authorList>
            <person name="Chaplin A.V."/>
            <person name="Sokolova S.R."/>
            <person name="Kochetkova T.O."/>
            <person name="Goltsov A.Y."/>
            <person name="Trofimov D.Y."/>
            <person name="Efimov B.A."/>
        </authorList>
    </citation>
    <scope>NUCLEOTIDE SEQUENCE [LARGE SCALE GENOMIC DNA]</scope>
    <source>
        <strain evidence="2 3">ASD2818</strain>
    </source>
</reference>
<dbReference type="Proteomes" id="UP000249377">
    <property type="component" value="Unassembled WGS sequence"/>
</dbReference>